<dbReference type="GO" id="GO:0003678">
    <property type="term" value="F:DNA helicase activity"/>
    <property type="evidence" value="ECO:0007669"/>
    <property type="project" value="UniProtKB-EC"/>
</dbReference>
<dbReference type="InterPro" id="IPR016194">
    <property type="entry name" value="SPOC-like_C_dom_sf"/>
</dbReference>
<dbReference type="EMBL" id="OX451737">
    <property type="protein sequence ID" value="CAI8600799.1"/>
    <property type="molecule type" value="Genomic_DNA"/>
</dbReference>
<dbReference type="InterPro" id="IPR036465">
    <property type="entry name" value="vWFA_dom_sf"/>
</dbReference>
<dbReference type="Pfam" id="PF03731">
    <property type="entry name" value="Ku_N"/>
    <property type="match status" value="1"/>
</dbReference>
<dbReference type="Gene3D" id="3.40.50.410">
    <property type="entry name" value="von Willebrand factor, type A domain"/>
    <property type="match status" value="1"/>
</dbReference>
<dbReference type="GO" id="GO:0042162">
    <property type="term" value="F:telomeric DNA binding"/>
    <property type="evidence" value="ECO:0007669"/>
    <property type="project" value="InterPro"/>
</dbReference>
<evidence type="ECO:0000313" key="20">
    <source>
        <dbReference type="Proteomes" id="UP001157006"/>
    </source>
</evidence>
<accession>A0AAV0ZSQ1</accession>
<dbReference type="GO" id="GO:0005694">
    <property type="term" value="C:chromosome"/>
    <property type="evidence" value="ECO:0007669"/>
    <property type="project" value="UniProtKB-SubCell"/>
</dbReference>
<dbReference type="InterPro" id="IPR002035">
    <property type="entry name" value="VWF_A"/>
</dbReference>
<keyword evidence="12 17" id="KW-0233">DNA recombination</keyword>
<evidence type="ECO:0000259" key="18">
    <source>
        <dbReference type="PROSITE" id="PS50234"/>
    </source>
</evidence>
<dbReference type="GO" id="GO:0016787">
    <property type="term" value="F:hydrolase activity"/>
    <property type="evidence" value="ECO:0007669"/>
    <property type="project" value="UniProtKB-KW"/>
</dbReference>
<dbReference type="InterPro" id="IPR005160">
    <property type="entry name" value="Ku_C"/>
</dbReference>
<evidence type="ECO:0000256" key="17">
    <source>
        <dbReference type="PIRNR" id="PIRNR016570"/>
    </source>
</evidence>
<evidence type="ECO:0000256" key="4">
    <source>
        <dbReference type="ARBA" id="ARBA00012551"/>
    </source>
</evidence>
<dbReference type="AlphaFoldDB" id="A0AAV0ZSQ1"/>
<keyword evidence="7 17" id="KW-0227">DNA damage</keyword>
<evidence type="ECO:0000256" key="3">
    <source>
        <dbReference type="ARBA" id="ARBA00007726"/>
    </source>
</evidence>
<dbReference type="PIRSF" id="PIRSF016570">
    <property type="entry name" value="Ku80"/>
    <property type="match status" value="1"/>
</dbReference>
<dbReference type="InterPro" id="IPR006164">
    <property type="entry name" value="DNA_bd_Ku70/Ku80"/>
</dbReference>
<dbReference type="GO" id="GO:0009408">
    <property type="term" value="P:response to heat"/>
    <property type="evidence" value="ECO:0007669"/>
    <property type="project" value="EnsemblPlants"/>
</dbReference>
<dbReference type="Gene3D" id="1.10.1600.10">
    <property type="match status" value="1"/>
</dbReference>
<evidence type="ECO:0000256" key="2">
    <source>
        <dbReference type="ARBA" id="ARBA00004286"/>
    </source>
</evidence>
<keyword evidence="5" id="KW-0158">Chromosome</keyword>
<evidence type="ECO:0000256" key="1">
    <source>
        <dbReference type="ARBA" id="ARBA00004123"/>
    </source>
</evidence>
<dbReference type="InterPro" id="IPR014893">
    <property type="entry name" value="Ku_PK_bind"/>
</dbReference>
<dbReference type="GO" id="GO:0003690">
    <property type="term" value="F:double-stranded DNA binding"/>
    <property type="evidence" value="ECO:0007669"/>
    <property type="project" value="EnsemblPlants"/>
</dbReference>
<dbReference type="FunFam" id="3.40.50.410:FF:000102">
    <property type="entry name" value="ATP-dependent DNA helicase 2 subunit KU80"/>
    <property type="match status" value="1"/>
</dbReference>
<dbReference type="GO" id="GO:0005524">
    <property type="term" value="F:ATP binding"/>
    <property type="evidence" value="ECO:0007669"/>
    <property type="project" value="UniProtKB-UniRule"/>
</dbReference>
<keyword evidence="14 17" id="KW-0539">Nucleus</keyword>
<dbReference type="GO" id="GO:0043564">
    <property type="term" value="C:Ku70:Ku80 complex"/>
    <property type="evidence" value="ECO:0007669"/>
    <property type="project" value="InterPro"/>
</dbReference>
<dbReference type="Pfam" id="PF03730">
    <property type="entry name" value="Ku_C"/>
    <property type="match status" value="1"/>
</dbReference>
<keyword evidence="8 17" id="KW-0378">Hydrolase</keyword>
<evidence type="ECO:0000256" key="6">
    <source>
        <dbReference type="ARBA" id="ARBA00022741"/>
    </source>
</evidence>
<comment type="function">
    <text evidence="17">Single-stranded DNA-dependent ATP-dependent helicase.</text>
</comment>
<keyword evidence="11 17" id="KW-0238">DNA-binding</keyword>
<protein>
    <recommendedName>
        <fullName evidence="16 17">ATP-dependent DNA helicase 2 subunit KU80</fullName>
        <ecNumber evidence="4 17">3.6.4.12</ecNumber>
    </recommendedName>
</protein>
<evidence type="ECO:0000256" key="10">
    <source>
        <dbReference type="ARBA" id="ARBA00022840"/>
    </source>
</evidence>
<evidence type="ECO:0000256" key="13">
    <source>
        <dbReference type="ARBA" id="ARBA00023204"/>
    </source>
</evidence>
<evidence type="ECO:0000313" key="19">
    <source>
        <dbReference type="EMBL" id="CAI8600799.1"/>
    </source>
</evidence>
<dbReference type="Pfam" id="PF02735">
    <property type="entry name" value="Ku"/>
    <property type="match status" value="1"/>
</dbReference>
<evidence type="ECO:0000256" key="11">
    <source>
        <dbReference type="ARBA" id="ARBA00023125"/>
    </source>
</evidence>
<proteinExistence type="inferred from homology"/>
<organism evidence="19 20">
    <name type="scientific">Vicia faba</name>
    <name type="common">Broad bean</name>
    <name type="synonym">Faba vulgaris</name>
    <dbReference type="NCBI Taxonomy" id="3906"/>
    <lineage>
        <taxon>Eukaryota</taxon>
        <taxon>Viridiplantae</taxon>
        <taxon>Streptophyta</taxon>
        <taxon>Embryophyta</taxon>
        <taxon>Tracheophyta</taxon>
        <taxon>Spermatophyta</taxon>
        <taxon>Magnoliopsida</taxon>
        <taxon>eudicotyledons</taxon>
        <taxon>Gunneridae</taxon>
        <taxon>Pentapetalae</taxon>
        <taxon>rosids</taxon>
        <taxon>fabids</taxon>
        <taxon>Fabales</taxon>
        <taxon>Fabaceae</taxon>
        <taxon>Papilionoideae</taxon>
        <taxon>50 kb inversion clade</taxon>
        <taxon>NPAAA clade</taxon>
        <taxon>Hologalegina</taxon>
        <taxon>IRL clade</taxon>
        <taxon>Fabeae</taxon>
        <taxon>Vicia</taxon>
    </lineage>
</organism>
<evidence type="ECO:0000256" key="14">
    <source>
        <dbReference type="ARBA" id="ARBA00023242"/>
    </source>
</evidence>
<feature type="domain" description="VWFA" evidence="18">
    <location>
        <begin position="7"/>
        <end position="208"/>
    </location>
</feature>
<evidence type="ECO:0000256" key="16">
    <source>
        <dbReference type="ARBA" id="ARBA00069041"/>
    </source>
</evidence>
<dbReference type="SUPFAM" id="SSF101420">
    <property type="entry name" value="C-terminal domain of Ku80"/>
    <property type="match status" value="1"/>
</dbReference>
<dbReference type="PROSITE" id="PS50234">
    <property type="entry name" value="VWFA"/>
    <property type="match status" value="1"/>
</dbReference>
<dbReference type="GO" id="GO:0003684">
    <property type="term" value="F:damaged DNA binding"/>
    <property type="evidence" value="ECO:0007669"/>
    <property type="project" value="InterPro"/>
</dbReference>
<evidence type="ECO:0000256" key="8">
    <source>
        <dbReference type="ARBA" id="ARBA00022801"/>
    </source>
</evidence>
<dbReference type="InterPro" id="IPR005161">
    <property type="entry name" value="Ku_N"/>
</dbReference>
<dbReference type="InterPro" id="IPR024193">
    <property type="entry name" value="Ku80"/>
</dbReference>
<reference evidence="19 20" key="1">
    <citation type="submission" date="2023-01" db="EMBL/GenBank/DDBJ databases">
        <authorList>
            <person name="Kreplak J."/>
        </authorList>
    </citation>
    <scope>NUCLEOTIDE SEQUENCE [LARGE SCALE GENOMIC DNA]</scope>
</reference>
<evidence type="ECO:0000256" key="7">
    <source>
        <dbReference type="ARBA" id="ARBA00022763"/>
    </source>
</evidence>
<keyword evidence="13 17" id="KW-0234">DNA repair</keyword>
<gene>
    <name evidence="19" type="ORF">VFH_II241320</name>
</gene>
<evidence type="ECO:0000256" key="9">
    <source>
        <dbReference type="ARBA" id="ARBA00022806"/>
    </source>
</evidence>
<dbReference type="PANTHER" id="PTHR12604:SF4">
    <property type="entry name" value="X-RAY REPAIR CROSS-COMPLEMENTING PROTEIN 5"/>
    <property type="match status" value="1"/>
</dbReference>
<dbReference type="GO" id="GO:0000723">
    <property type="term" value="P:telomere maintenance"/>
    <property type="evidence" value="ECO:0007669"/>
    <property type="project" value="InterPro"/>
</dbReference>
<name>A0AAV0ZSQ1_VICFA</name>
<dbReference type="FunFam" id="1.10.1600.10:FF:000002">
    <property type="entry name" value="X-ray repair cross-complementing protein 5"/>
    <property type="match status" value="1"/>
</dbReference>
<dbReference type="GO" id="GO:0006310">
    <property type="term" value="P:DNA recombination"/>
    <property type="evidence" value="ECO:0007669"/>
    <property type="project" value="UniProtKB-KW"/>
</dbReference>
<dbReference type="FunFam" id="2.40.290.10:FF:000006">
    <property type="entry name" value="ATP-dependent DNA helicase 2 subunit KU80"/>
    <property type="match status" value="1"/>
</dbReference>
<keyword evidence="20" id="KW-1185">Reference proteome</keyword>
<dbReference type="CDD" id="cd00873">
    <property type="entry name" value="KU80"/>
    <property type="match status" value="1"/>
</dbReference>
<keyword evidence="6 17" id="KW-0547">Nucleotide-binding</keyword>
<dbReference type="Proteomes" id="UP001157006">
    <property type="component" value="Chromosome 2"/>
</dbReference>
<evidence type="ECO:0000256" key="12">
    <source>
        <dbReference type="ARBA" id="ARBA00023172"/>
    </source>
</evidence>
<dbReference type="InterPro" id="IPR036494">
    <property type="entry name" value="Ku_C_sf"/>
</dbReference>
<keyword evidence="9 17" id="KW-0347">Helicase</keyword>
<dbReference type="SMART" id="SM00559">
    <property type="entry name" value="Ku78"/>
    <property type="match status" value="1"/>
</dbReference>
<comment type="catalytic activity">
    <reaction evidence="15 17">
        <text>ATP + H2O = ADP + phosphate + H(+)</text>
        <dbReference type="Rhea" id="RHEA:13065"/>
        <dbReference type="ChEBI" id="CHEBI:15377"/>
        <dbReference type="ChEBI" id="CHEBI:15378"/>
        <dbReference type="ChEBI" id="CHEBI:30616"/>
        <dbReference type="ChEBI" id="CHEBI:43474"/>
        <dbReference type="ChEBI" id="CHEBI:456216"/>
        <dbReference type="EC" id="3.6.4.12"/>
    </reaction>
</comment>
<dbReference type="PANTHER" id="PTHR12604">
    <property type="entry name" value="KU AUTOANTIGEN DNA HELICASE"/>
    <property type="match status" value="1"/>
</dbReference>
<dbReference type="EC" id="3.6.4.12" evidence="4 17"/>
<sequence length="683" mass="77392">MARNKEVLLLLLDVGPSMHSVLPEVEKVCSMLVQKKMIYNKYDEVGIVLFGTQDTDNELTTEVGGYQHVVVLRNTKVVDGDIVEALQQLPRGTNGGDFLDAVIVAMDMLIKKFGDTNKGKKRICLITNAQSPIKDPYEGSKEEQVTTIAKQMTAHGMKMESIIVRGKLSQDENKEIMDENDRLLNIFSKETSTRLLYVEDPISLFGALKTRNITPVTVFRGDLEFSPKLRIKVMVYKKTQEEKFPTLKKYSDKAPQSDKFATHEVKIDYEYKSSDDPDIVIPPDQRIKGYRYGPQIVPISTAEWEAVKFKPEKGVKLLGFTDSSNVLRHQYMKEAYVFIADTGNAKAGLAVSALARAMKEMNKVAILRCVWRNGQGSVVIGVLTPNVSDRENIPDSFFFNVLPFAEDVREFQFPSFTNYPASCQPNRQQLESAANFIKMLDLAPDGEKEVLLPDFTPNPVLARFYHYLDLKSKHPDAAVPPLDYTLRKITEPETDLVLQNQSVIDSFRRSFELQGNPLKKPKRSLREKINNEEGKENITAPPANLIEYTSIKVEKIGDSTPVQDFEAMISRRDSPDWVLKAINDMKNKIFDMVEDSHEGDNYTKAVECLVALRKGCILEQEPNQFNNFLKHLCNFCKEKNLQSFCEYLATKRVTLIPKTEAIDSDATDEEARSFLVKSESKSD</sequence>
<dbReference type="FunFam" id="1.25.40.240:FF:000001">
    <property type="entry name" value="X-ray repair cross-complementing protein 5"/>
    <property type="match status" value="1"/>
</dbReference>
<dbReference type="SUPFAM" id="SSF100939">
    <property type="entry name" value="SPOC domain-like"/>
    <property type="match status" value="1"/>
</dbReference>
<dbReference type="Gene3D" id="2.40.290.10">
    <property type="match status" value="1"/>
</dbReference>
<evidence type="ECO:0000256" key="15">
    <source>
        <dbReference type="ARBA" id="ARBA00047995"/>
    </source>
</evidence>
<dbReference type="SUPFAM" id="SSF53300">
    <property type="entry name" value="vWA-like"/>
    <property type="match status" value="1"/>
</dbReference>
<dbReference type="Pfam" id="PF08785">
    <property type="entry name" value="Ku_PK_bind"/>
    <property type="match status" value="1"/>
</dbReference>
<comment type="similarity">
    <text evidence="3 17">Belongs to the ku80 family.</text>
</comment>
<dbReference type="Gene3D" id="1.25.40.240">
    <property type="entry name" value="Ku, C-terminal domain"/>
    <property type="match status" value="1"/>
</dbReference>
<evidence type="ECO:0000256" key="5">
    <source>
        <dbReference type="ARBA" id="ARBA00022454"/>
    </source>
</evidence>
<keyword evidence="10 17" id="KW-0067">ATP-binding</keyword>
<dbReference type="GO" id="GO:0006303">
    <property type="term" value="P:double-strand break repair via nonhomologous end joining"/>
    <property type="evidence" value="ECO:0007669"/>
    <property type="project" value="EnsemblPlants"/>
</dbReference>
<comment type="subcellular location">
    <subcellularLocation>
        <location evidence="2">Chromosome</location>
    </subcellularLocation>
    <subcellularLocation>
        <location evidence="1 17">Nucleus</location>
    </subcellularLocation>
</comment>